<gene>
    <name evidence="1" type="ORF">ACFSGX_15850</name>
</gene>
<protein>
    <submittedName>
        <fullName evidence="1">DUF2793 domain-containing protein</fullName>
    </submittedName>
</protein>
<accession>A0ABW4U1Q3</accession>
<comment type="caution">
    <text evidence="1">The sequence shown here is derived from an EMBL/GenBank/DDBJ whole genome shotgun (WGS) entry which is preliminary data.</text>
</comment>
<keyword evidence="2" id="KW-1185">Reference proteome</keyword>
<organism evidence="1 2">
    <name type="scientific">Sphingomonas arantia</name>
    <dbReference type="NCBI Taxonomy" id="1460676"/>
    <lineage>
        <taxon>Bacteria</taxon>
        <taxon>Pseudomonadati</taxon>
        <taxon>Pseudomonadota</taxon>
        <taxon>Alphaproteobacteria</taxon>
        <taxon>Sphingomonadales</taxon>
        <taxon>Sphingomonadaceae</taxon>
        <taxon>Sphingomonas</taxon>
    </lineage>
</organism>
<sequence length="166" mass="17195">MADATARFGLPAIVAGQAQKGVTHNEALAIVDMVLHPVVETLTLAVPPDDPQVGRAWVVPADGTGVWADRRGQIAGWTDGGWRFVAPTPGMVTWVVDEGLHARWTGAVWSSGPVPTGGVAVAGVRVVGAQQPAIADPEGGEMADIQGRSTLRAVLTALRNHGLITT</sequence>
<proteinExistence type="predicted"/>
<evidence type="ECO:0000313" key="2">
    <source>
        <dbReference type="Proteomes" id="UP001597400"/>
    </source>
</evidence>
<dbReference type="Proteomes" id="UP001597400">
    <property type="component" value="Unassembled WGS sequence"/>
</dbReference>
<dbReference type="InterPro" id="IPR021251">
    <property type="entry name" value="DUF2793"/>
</dbReference>
<dbReference type="RefSeq" id="WP_380931299.1">
    <property type="nucleotide sequence ID" value="NZ_JBHUGS010000005.1"/>
</dbReference>
<name>A0ABW4U1Q3_9SPHN</name>
<reference evidence="2" key="1">
    <citation type="journal article" date="2019" name="Int. J. Syst. Evol. Microbiol.">
        <title>The Global Catalogue of Microorganisms (GCM) 10K type strain sequencing project: providing services to taxonomists for standard genome sequencing and annotation.</title>
        <authorList>
            <consortium name="The Broad Institute Genomics Platform"/>
            <consortium name="The Broad Institute Genome Sequencing Center for Infectious Disease"/>
            <person name="Wu L."/>
            <person name="Ma J."/>
        </authorList>
    </citation>
    <scope>NUCLEOTIDE SEQUENCE [LARGE SCALE GENOMIC DNA]</scope>
    <source>
        <strain evidence="2">CGMCC 1.12702</strain>
    </source>
</reference>
<dbReference type="Pfam" id="PF10983">
    <property type="entry name" value="DUF2793"/>
    <property type="match status" value="1"/>
</dbReference>
<evidence type="ECO:0000313" key="1">
    <source>
        <dbReference type="EMBL" id="MFD1952248.1"/>
    </source>
</evidence>
<dbReference type="EMBL" id="JBHUGS010000005">
    <property type="protein sequence ID" value="MFD1952248.1"/>
    <property type="molecule type" value="Genomic_DNA"/>
</dbReference>